<name>A0A8H3FMV1_9LECA</name>
<dbReference type="AlphaFoldDB" id="A0A8H3FMV1"/>
<dbReference type="EMBL" id="CAJPDT010000040">
    <property type="protein sequence ID" value="CAF9925742.1"/>
    <property type="molecule type" value="Genomic_DNA"/>
</dbReference>
<sequence length="146" mass="16191">MAQTGEAWTYTNEGFVNVSNTGGAICDYVRTNHVESLTEQIAGPADAASMPKMAVANEHSARAYDRTAMKMEGESGRVSRHNGAVTAICEDDGEDDDFWKARCDDVDCIYVGEHCRYQCATAEVDEEPHHKALFPKRGLRFRPWAT</sequence>
<evidence type="ECO:0000313" key="2">
    <source>
        <dbReference type="Proteomes" id="UP000664534"/>
    </source>
</evidence>
<proteinExistence type="predicted"/>
<organism evidence="1 2">
    <name type="scientific">Imshaugia aleurites</name>
    <dbReference type="NCBI Taxonomy" id="172621"/>
    <lineage>
        <taxon>Eukaryota</taxon>
        <taxon>Fungi</taxon>
        <taxon>Dikarya</taxon>
        <taxon>Ascomycota</taxon>
        <taxon>Pezizomycotina</taxon>
        <taxon>Lecanoromycetes</taxon>
        <taxon>OSLEUM clade</taxon>
        <taxon>Lecanoromycetidae</taxon>
        <taxon>Lecanorales</taxon>
        <taxon>Lecanorineae</taxon>
        <taxon>Parmeliaceae</taxon>
        <taxon>Imshaugia</taxon>
    </lineage>
</organism>
<keyword evidence="2" id="KW-1185">Reference proteome</keyword>
<dbReference type="OrthoDB" id="10312622at2759"/>
<dbReference type="Proteomes" id="UP000664534">
    <property type="component" value="Unassembled WGS sequence"/>
</dbReference>
<gene>
    <name evidence="1" type="ORF">IMSHALPRED_006775</name>
</gene>
<evidence type="ECO:0000313" key="1">
    <source>
        <dbReference type="EMBL" id="CAF9925742.1"/>
    </source>
</evidence>
<protein>
    <submittedName>
        <fullName evidence="1">Uncharacterized protein</fullName>
    </submittedName>
</protein>
<comment type="caution">
    <text evidence="1">The sequence shown here is derived from an EMBL/GenBank/DDBJ whole genome shotgun (WGS) entry which is preliminary data.</text>
</comment>
<reference evidence="1" key="1">
    <citation type="submission" date="2021-03" db="EMBL/GenBank/DDBJ databases">
        <authorList>
            <person name="Tagirdzhanova G."/>
        </authorList>
    </citation>
    <scope>NUCLEOTIDE SEQUENCE</scope>
</reference>
<accession>A0A8H3FMV1</accession>